<sequence length="197" mass="21442">MLFKALSLLVVIASVLAEVPAEDIINTDVTLLDVMMMPRGDPVLDAYCWGRYTPIMKEIIDVFEAESKQCQTDFDIGNTAIVQRYSIILENISATAEESCDALLKCGDLSTQLEAFNCFGTAGRDQSQKLTTMSGDSLAAAISLAEEISSITSIQNLCTEKAIARYSNDNSQALKELIECLDGNIVTDQPELTTIVN</sequence>
<feature type="signal peptide" evidence="1">
    <location>
        <begin position="1"/>
        <end position="17"/>
    </location>
</feature>
<gene>
    <name evidence="4" type="primary">LOC117574970</name>
</gene>
<proteinExistence type="predicted"/>
<dbReference type="GeneID" id="117574970"/>
<accession>A0A6P8XQZ8</accession>
<evidence type="ECO:0000313" key="4">
    <source>
        <dbReference type="RefSeq" id="XP_034115529.2"/>
    </source>
</evidence>
<evidence type="ECO:0000256" key="1">
    <source>
        <dbReference type="SAM" id="SignalP"/>
    </source>
</evidence>
<organism evidence="3 4">
    <name type="scientific">Drosophila albomicans</name>
    <name type="common">Fruit fly</name>
    <dbReference type="NCBI Taxonomy" id="7291"/>
    <lineage>
        <taxon>Eukaryota</taxon>
        <taxon>Metazoa</taxon>
        <taxon>Ecdysozoa</taxon>
        <taxon>Arthropoda</taxon>
        <taxon>Hexapoda</taxon>
        <taxon>Insecta</taxon>
        <taxon>Pterygota</taxon>
        <taxon>Neoptera</taxon>
        <taxon>Endopterygota</taxon>
        <taxon>Diptera</taxon>
        <taxon>Brachycera</taxon>
        <taxon>Muscomorpha</taxon>
        <taxon>Ephydroidea</taxon>
        <taxon>Drosophilidae</taxon>
        <taxon>Drosophila</taxon>
    </lineage>
</organism>
<keyword evidence="3" id="KW-1185">Reference proteome</keyword>
<reference evidence="4" key="1">
    <citation type="submission" date="2025-08" db="UniProtKB">
        <authorList>
            <consortium name="RefSeq"/>
        </authorList>
    </citation>
    <scope>IDENTIFICATION</scope>
    <source>
        <strain evidence="4">15112-1751.03</strain>
        <tissue evidence="4">Whole Adult</tissue>
    </source>
</reference>
<keyword evidence="1" id="KW-0732">Signal</keyword>
<feature type="chain" id="PRO_5038466172" evidence="1">
    <location>
        <begin position="18"/>
        <end position="197"/>
    </location>
</feature>
<dbReference type="Proteomes" id="UP000515160">
    <property type="component" value="Chromosome 2R"/>
</dbReference>
<dbReference type="InterPro" id="IPR007931">
    <property type="entry name" value="TsetseEP"/>
</dbReference>
<dbReference type="RefSeq" id="XP_034115529.2">
    <property type="nucleotide sequence ID" value="XM_034259638.2"/>
</dbReference>
<name>A0A6P8XQZ8_DROAB</name>
<dbReference type="Pfam" id="PF05267">
    <property type="entry name" value="DUF725"/>
    <property type="match status" value="1"/>
</dbReference>
<dbReference type="OrthoDB" id="8054395at2759"/>
<feature type="domain" description="Protein TsetseEP" evidence="2">
    <location>
        <begin position="47"/>
        <end position="162"/>
    </location>
</feature>
<dbReference type="AlphaFoldDB" id="A0A6P8XQZ8"/>
<evidence type="ECO:0000259" key="2">
    <source>
        <dbReference type="Pfam" id="PF05267"/>
    </source>
</evidence>
<evidence type="ECO:0000313" key="3">
    <source>
        <dbReference type="Proteomes" id="UP000515160"/>
    </source>
</evidence>
<protein>
    <submittedName>
        <fullName evidence="4">Uncharacterized protein LOC117574970 isoform X1</fullName>
    </submittedName>
</protein>